<evidence type="ECO:0000313" key="3">
    <source>
        <dbReference type="EMBL" id="RHE90396.1"/>
    </source>
</evidence>
<dbReference type="InterPro" id="IPR001173">
    <property type="entry name" value="Glyco_trans_2-like"/>
</dbReference>
<dbReference type="GO" id="GO:0016758">
    <property type="term" value="F:hexosyltransferase activity"/>
    <property type="evidence" value="ECO:0007669"/>
    <property type="project" value="UniProtKB-ARBA"/>
</dbReference>
<dbReference type="AlphaFoldDB" id="A0A414L6L4"/>
<feature type="transmembrane region" description="Helical" evidence="1">
    <location>
        <begin position="277"/>
        <end position="298"/>
    </location>
</feature>
<dbReference type="PANTHER" id="PTHR22916">
    <property type="entry name" value="GLYCOSYLTRANSFERASE"/>
    <property type="match status" value="1"/>
</dbReference>
<dbReference type="SUPFAM" id="SSF53448">
    <property type="entry name" value="Nucleotide-diphospho-sugar transferases"/>
    <property type="match status" value="1"/>
</dbReference>
<accession>A0A414L6L4</accession>
<protein>
    <submittedName>
        <fullName evidence="3">Glycosyltransferase family 2 protein</fullName>
    </submittedName>
</protein>
<keyword evidence="3" id="KW-0808">Transferase</keyword>
<keyword evidence="1" id="KW-0812">Transmembrane</keyword>
<dbReference type="RefSeq" id="WP_118222729.1">
    <property type="nucleotide sequence ID" value="NZ_JADNIJ010000010.1"/>
</dbReference>
<sequence>MLLSVVMPAYNAGKTIKESIDSILNQSFKDFEFIIINDGSTDNTEDVILSYGDKRIRYLKNDVNRGIIYTLNRGIIESKGKYIARMDSDDISLSTRFEKQIAILESRPNVIVCGTLISPFGSKTKKTNLTKLQLHNLKMKEQLAITTCFAHPTVIIRKFVLLSNDIKYDENFKNAEDYKLWIDLMEYGEYYTVSEKLLLYRLSDSQISQTNNPITEKSVSKCRELYLLKFVDKFVVSDIRQYGINIHLITKIKKQTDNKKIIEAAYLSLNNYGLKEIIYYIFSLDLFSLGYMVAMRFCKRLIKGKMAIYEF</sequence>
<comment type="caution">
    <text evidence="3">The sequence shown here is derived from an EMBL/GenBank/DDBJ whole genome shotgun (WGS) entry which is preliminary data.</text>
</comment>
<name>A0A414L6L4_9BACE</name>
<keyword evidence="1" id="KW-1133">Transmembrane helix</keyword>
<keyword evidence="1" id="KW-0472">Membrane</keyword>
<dbReference type="CDD" id="cd00761">
    <property type="entry name" value="Glyco_tranf_GTA_type"/>
    <property type="match status" value="1"/>
</dbReference>
<proteinExistence type="predicted"/>
<dbReference type="Proteomes" id="UP000285650">
    <property type="component" value="Unassembled WGS sequence"/>
</dbReference>
<dbReference type="EMBL" id="QSKV01000010">
    <property type="protein sequence ID" value="RHE90396.1"/>
    <property type="molecule type" value="Genomic_DNA"/>
</dbReference>
<evidence type="ECO:0000256" key="1">
    <source>
        <dbReference type="SAM" id="Phobius"/>
    </source>
</evidence>
<evidence type="ECO:0000313" key="4">
    <source>
        <dbReference type="Proteomes" id="UP000285650"/>
    </source>
</evidence>
<dbReference type="InterPro" id="IPR029044">
    <property type="entry name" value="Nucleotide-diphossugar_trans"/>
</dbReference>
<feature type="domain" description="Glycosyltransferase 2-like" evidence="2">
    <location>
        <begin position="4"/>
        <end position="157"/>
    </location>
</feature>
<dbReference type="Pfam" id="PF00535">
    <property type="entry name" value="Glycos_transf_2"/>
    <property type="match status" value="1"/>
</dbReference>
<dbReference type="PANTHER" id="PTHR22916:SF3">
    <property type="entry name" value="UDP-GLCNAC:BETAGAL BETA-1,3-N-ACETYLGLUCOSAMINYLTRANSFERASE-LIKE PROTEIN 1"/>
    <property type="match status" value="1"/>
</dbReference>
<gene>
    <name evidence="3" type="ORF">DW712_15315</name>
</gene>
<dbReference type="Gene3D" id="3.90.550.10">
    <property type="entry name" value="Spore Coat Polysaccharide Biosynthesis Protein SpsA, Chain A"/>
    <property type="match status" value="1"/>
</dbReference>
<evidence type="ECO:0000259" key="2">
    <source>
        <dbReference type="Pfam" id="PF00535"/>
    </source>
</evidence>
<organism evidence="3 4">
    <name type="scientific">Bacteroides intestinalis</name>
    <dbReference type="NCBI Taxonomy" id="329854"/>
    <lineage>
        <taxon>Bacteria</taxon>
        <taxon>Pseudomonadati</taxon>
        <taxon>Bacteroidota</taxon>
        <taxon>Bacteroidia</taxon>
        <taxon>Bacteroidales</taxon>
        <taxon>Bacteroidaceae</taxon>
        <taxon>Bacteroides</taxon>
    </lineage>
</organism>
<reference evidence="3 4" key="1">
    <citation type="submission" date="2018-08" db="EMBL/GenBank/DDBJ databases">
        <title>A genome reference for cultivated species of the human gut microbiota.</title>
        <authorList>
            <person name="Zou Y."/>
            <person name="Xue W."/>
            <person name="Luo G."/>
        </authorList>
    </citation>
    <scope>NUCLEOTIDE SEQUENCE [LARGE SCALE GENOMIC DNA]</scope>
    <source>
        <strain evidence="3 4">AM27-17</strain>
    </source>
</reference>